<feature type="compositionally biased region" description="Pro residues" evidence="10">
    <location>
        <begin position="1"/>
        <end position="20"/>
    </location>
</feature>
<evidence type="ECO:0000313" key="13">
    <source>
        <dbReference type="Proteomes" id="UP000225706"/>
    </source>
</evidence>
<dbReference type="Proteomes" id="UP000225706">
    <property type="component" value="Unassembled WGS sequence"/>
</dbReference>
<dbReference type="Gene3D" id="1.50.10.10">
    <property type="match status" value="1"/>
</dbReference>
<sequence>MPSTSPPTQPPKTTPPPPSTQLPSGKPGKYDYSEVLTLSILFYEAQRSGKLPSNNRVKWRKNSALGDKGQNGEDLTGGWYEAGDYVKFGFPMASSVTVLAWGIVEYKKAYVAAGQYSNVLNSIKWATDYFLKAHTKKEEFYGQVGDGDLDHALWGRPEDMTMRRPAWKITPQEPGSDLAAETAAALAAASIAFQAQNTRASKKYARKLLTHAKQLYVFADKYRGKYSDSIPNAGKFYKSFSGFEDELVWGAAWLYRATKESSYLLKAEKYYRDYWMDRQAWAFSWDDKKAGVQLLLAQLTKKDSYKKAIKASLDDWLPKGSVQYTPKGLAWRIKWGSNRYAANTAFLALVAADQGLKPKAYRDFAKKQINYMLGDSGRSFVVGFGKNPPRRPHHCSSSCPPAPQPCGWDNFNADIPNAHVLKGALVGGPDQNDGYKDDRKDYVMNEVTTDYNAGFQSSVAGLKQLELP</sequence>
<evidence type="ECO:0000256" key="2">
    <source>
        <dbReference type="ARBA" id="ARBA00007072"/>
    </source>
</evidence>
<protein>
    <recommendedName>
        <fullName evidence="9">Endoglucanase</fullName>
        <ecNumber evidence="9">3.2.1.4</ecNumber>
    </recommendedName>
</protein>
<dbReference type="EMBL" id="LSMT01000153">
    <property type="protein sequence ID" value="PFX25363.1"/>
    <property type="molecule type" value="Genomic_DNA"/>
</dbReference>
<dbReference type="EC" id="3.2.1.4" evidence="9"/>
<feature type="region of interest" description="Disordered" evidence="10">
    <location>
        <begin position="1"/>
        <end position="29"/>
    </location>
</feature>
<proteinExistence type="inferred from homology"/>
<evidence type="ECO:0000256" key="10">
    <source>
        <dbReference type="SAM" id="MobiDB-lite"/>
    </source>
</evidence>
<feature type="active site" evidence="8">
    <location>
        <position position="437"/>
    </location>
</feature>
<dbReference type="AlphaFoldDB" id="A0A2B4S8M5"/>
<dbReference type="InterPro" id="IPR033126">
    <property type="entry name" value="Glyco_hydro_9_Asp/Glu_AS"/>
</dbReference>
<dbReference type="InterPro" id="IPR001701">
    <property type="entry name" value="Glyco_hydro_9"/>
</dbReference>
<dbReference type="Pfam" id="PF00759">
    <property type="entry name" value="Glyco_hydro_9"/>
    <property type="match status" value="1"/>
</dbReference>
<keyword evidence="6 8" id="KW-0326">Glycosidase</keyword>
<comment type="caution">
    <text evidence="12">The sequence shown here is derived from an EMBL/GenBank/DDBJ whole genome shotgun (WGS) entry which is preliminary data.</text>
</comment>
<evidence type="ECO:0000256" key="1">
    <source>
        <dbReference type="ARBA" id="ARBA00000966"/>
    </source>
</evidence>
<comment type="similarity">
    <text evidence="2 8 9">Belongs to the glycosyl hydrolase 9 (cellulase E) family.</text>
</comment>
<dbReference type="InterPro" id="IPR012341">
    <property type="entry name" value="6hp_glycosidase-like_sf"/>
</dbReference>
<evidence type="ECO:0000256" key="3">
    <source>
        <dbReference type="ARBA" id="ARBA00022801"/>
    </source>
</evidence>
<keyword evidence="4 9" id="KW-0136">Cellulose degradation</keyword>
<dbReference type="PROSITE" id="PS00698">
    <property type="entry name" value="GH9_3"/>
    <property type="match status" value="1"/>
</dbReference>
<evidence type="ECO:0000256" key="9">
    <source>
        <dbReference type="RuleBase" id="RU361166"/>
    </source>
</evidence>
<evidence type="ECO:0000259" key="11">
    <source>
        <dbReference type="Pfam" id="PF00759"/>
    </source>
</evidence>
<dbReference type="PANTHER" id="PTHR22298">
    <property type="entry name" value="ENDO-1,4-BETA-GLUCANASE"/>
    <property type="match status" value="1"/>
</dbReference>
<accession>A0A2B4S8M5</accession>
<evidence type="ECO:0000313" key="12">
    <source>
        <dbReference type="EMBL" id="PFX25363.1"/>
    </source>
</evidence>
<reference evidence="13" key="1">
    <citation type="journal article" date="2017" name="bioRxiv">
        <title>Comparative analysis of the genomes of Stylophora pistillata and Acropora digitifera provides evidence for extensive differences between species of corals.</title>
        <authorList>
            <person name="Voolstra C.R."/>
            <person name="Li Y."/>
            <person name="Liew Y.J."/>
            <person name="Baumgarten S."/>
            <person name="Zoccola D."/>
            <person name="Flot J.-F."/>
            <person name="Tambutte S."/>
            <person name="Allemand D."/>
            <person name="Aranda M."/>
        </authorList>
    </citation>
    <scope>NUCLEOTIDE SEQUENCE [LARGE SCALE GENOMIC DNA]</scope>
</reference>
<evidence type="ECO:0000256" key="8">
    <source>
        <dbReference type="PROSITE-ProRule" id="PRU10060"/>
    </source>
</evidence>
<dbReference type="SUPFAM" id="SSF48208">
    <property type="entry name" value="Six-hairpin glycosidases"/>
    <property type="match status" value="1"/>
</dbReference>
<dbReference type="InterPro" id="IPR008928">
    <property type="entry name" value="6-hairpin_glycosidase_sf"/>
</dbReference>
<feature type="active site" evidence="8">
    <location>
        <position position="446"/>
    </location>
</feature>
<evidence type="ECO:0000256" key="5">
    <source>
        <dbReference type="ARBA" id="ARBA00023277"/>
    </source>
</evidence>
<evidence type="ECO:0000256" key="4">
    <source>
        <dbReference type="ARBA" id="ARBA00023001"/>
    </source>
</evidence>
<comment type="catalytic activity">
    <reaction evidence="1 9">
        <text>Endohydrolysis of (1-&gt;4)-beta-D-glucosidic linkages in cellulose, lichenin and cereal beta-D-glucans.</text>
        <dbReference type="EC" id="3.2.1.4"/>
    </reaction>
</comment>
<dbReference type="FunFam" id="1.50.10.10:FF:000020">
    <property type="entry name" value="Endoglucanase"/>
    <property type="match status" value="1"/>
</dbReference>
<dbReference type="STRING" id="50429.A0A2B4S8M5"/>
<gene>
    <name evidence="12" type="primary">celD</name>
    <name evidence="12" type="ORF">AWC38_SpisGene10035</name>
</gene>
<keyword evidence="7 8" id="KW-0624">Polysaccharide degradation</keyword>
<evidence type="ECO:0000256" key="6">
    <source>
        <dbReference type="ARBA" id="ARBA00023295"/>
    </source>
</evidence>
<keyword evidence="5 8" id="KW-0119">Carbohydrate metabolism</keyword>
<evidence type="ECO:0000256" key="7">
    <source>
        <dbReference type="ARBA" id="ARBA00023326"/>
    </source>
</evidence>
<organism evidence="12 13">
    <name type="scientific">Stylophora pistillata</name>
    <name type="common">Smooth cauliflower coral</name>
    <dbReference type="NCBI Taxonomy" id="50429"/>
    <lineage>
        <taxon>Eukaryota</taxon>
        <taxon>Metazoa</taxon>
        <taxon>Cnidaria</taxon>
        <taxon>Anthozoa</taxon>
        <taxon>Hexacorallia</taxon>
        <taxon>Scleractinia</taxon>
        <taxon>Astrocoeniina</taxon>
        <taxon>Pocilloporidae</taxon>
        <taxon>Stylophora</taxon>
    </lineage>
</organism>
<keyword evidence="3 8" id="KW-0378">Hydrolase</keyword>
<keyword evidence="13" id="KW-1185">Reference proteome</keyword>
<feature type="domain" description="Glycoside hydrolase family 9" evidence="11">
    <location>
        <begin position="32"/>
        <end position="456"/>
    </location>
</feature>
<name>A0A2B4S8M5_STYPI</name>
<dbReference type="GO" id="GO:0030245">
    <property type="term" value="P:cellulose catabolic process"/>
    <property type="evidence" value="ECO:0007669"/>
    <property type="project" value="UniProtKB-KW"/>
</dbReference>
<dbReference type="GO" id="GO:0008810">
    <property type="term" value="F:cellulase activity"/>
    <property type="evidence" value="ECO:0007669"/>
    <property type="project" value="UniProtKB-EC"/>
</dbReference>
<dbReference type="OrthoDB" id="10257085at2759"/>